<dbReference type="InterPro" id="IPR048565">
    <property type="entry name" value="S1_RRP4"/>
</dbReference>
<keyword evidence="6" id="KW-0539">Nucleus</keyword>
<dbReference type="GO" id="GO:0071038">
    <property type="term" value="P:TRAMP-dependent tRNA surveillance pathway"/>
    <property type="evidence" value="ECO:0007669"/>
    <property type="project" value="TreeGrafter"/>
</dbReference>
<keyword evidence="11" id="KW-0378">Hydrolase</keyword>
<dbReference type="PANTHER" id="PTHR21321:SF4">
    <property type="entry name" value="EXOSOME COMPLEX COMPONENT RRP4"/>
    <property type="match status" value="1"/>
</dbReference>
<feature type="domain" description="K Homology" evidence="9">
    <location>
        <begin position="214"/>
        <end position="253"/>
    </location>
</feature>
<dbReference type="SUPFAM" id="SSF110324">
    <property type="entry name" value="Ribosomal L27 protein-like"/>
    <property type="match status" value="1"/>
</dbReference>
<dbReference type="GO" id="GO:0004527">
    <property type="term" value="F:exonuclease activity"/>
    <property type="evidence" value="ECO:0007669"/>
    <property type="project" value="UniProtKB-KW"/>
</dbReference>
<dbReference type="GO" id="GO:0071035">
    <property type="term" value="P:nuclear polyadenylation-dependent rRNA catabolic process"/>
    <property type="evidence" value="ECO:0007669"/>
    <property type="project" value="TreeGrafter"/>
</dbReference>
<accession>D3BDG0</accession>
<dbReference type="Pfam" id="PF21266">
    <property type="entry name" value="S1_RRP4"/>
    <property type="match status" value="1"/>
</dbReference>
<dbReference type="Pfam" id="PF15985">
    <property type="entry name" value="KH_6"/>
    <property type="match status" value="1"/>
</dbReference>
<organism evidence="11 12">
    <name type="scientific">Heterostelium pallidum (strain ATCC 26659 / Pp 5 / PN500)</name>
    <name type="common">Cellular slime mold</name>
    <name type="synonym">Polysphondylium pallidum</name>
    <dbReference type="NCBI Taxonomy" id="670386"/>
    <lineage>
        <taxon>Eukaryota</taxon>
        <taxon>Amoebozoa</taxon>
        <taxon>Evosea</taxon>
        <taxon>Eumycetozoa</taxon>
        <taxon>Dictyostelia</taxon>
        <taxon>Acytosteliales</taxon>
        <taxon>Acytosteliaceae</taxon>
        <taxon>Heterostelium</taxon>
    </lineage>
</organism>
<evidence type="ECO:0000256" key="2">
    <source>
        <dbReference type="ARBA" id="ARBA00009155"/>
    </source>
</evidence>
<dbReference type="GO" id="GO:0003723">
    <property type="term" value="F:RNA binding"/>
    <property type="evidence" value="ECO:0007669"/>
    <property type="project" value="UniProtKB-KW"/>
</dbReference>
<dbReference type="EMBL" id="ADBJ01000029">
    <property type="protein sequence ID" value="EFA80604.1"/>
    <property type="molecule type" value="Genomic_DNA"/>
</dbReference>
<comment type="subcellular location">
    <subcellularLocation>
        <location evidence="1">Nucleus</location>
    </subcellularLocation>
</comment>
<dbReference type="CDD" id="cd05789">
    <property type="entry name" value="S1_Rrp4"/>
    <property type="match status" value="1"/>
</dbReference>
<dbReference type="GO" id="GO:0000467">
    <property type="term" value="P:exonucleolytic trimming to generate mature 3'-end of 5.8S rRNA from tricistronic rRNA transcript (SSU-rRNA, 5.8S rRNA, LSU-rRNA)"/>
    <property type="evidence" value="ECO:0007669"/>
    <property type="project" value="TreeGrafter"/>
</dbReference>
<dbReference type="SUPFAM" id="SSF54791">
    <property type="entry name" value="Eukaryotic type KH-domain (KH-domain type I)"/>
    <property type="match status" value="1"/>
</dbReference>
<evidence type="ECO:0000256" key="5">
    <source>
        <dbReference type="ARBA" id="ARBA00022884"/>
    </source>
</evidence>
<dbReference type="FunCoup" id="D3BDG0">
    <property type="interactions" value="865"/>
</dbReference>
<evidence type="ECO:0000259" key="8">
    <source>
        <dbReference type="Pfam" id="PF14382"/>
    </source>
</evidence>
<dbReference type="InterPro" id="IPR004088">
    <property type="entry name" value="KH_dom_type_1"/>
</dbReference>
<dbReference type="InterPro" id="IPR025721">
    <property type="entry name" value="Exosome_cplx_N_dom"/>
</dbReference>
<dbReference type="GO" id="GO:0071051">
    <property type="term" value="P:poly(A)-dependent snoRNA 3'-end processing"/>
    <property type="evidence" value="ECO:0007669"/>
    <property type="project" value="TreeGrafter"/>
</dbReference>
<dbReference type="Pfam" id="PF14382">
    <property type="entry name" value="ECR1_N"/>
    <property type="match status" value="1"/>
</dbReference>
<dbReference type="InterPro" id="IPR036612">
    <property type="entry name" value="KH_dom_type_1_sf"/>
</dbReference>
<evidence type="ECO:0000259" key="10">
    <source>
        <dbReference type="Pfam" id="PF21266"/>
    </source>
</evidence>
<evidence type="ECO:0000256" key="4">
    <source>
        <dbReference type="ARBA" id="ARBA00022835"/>
    </source>
</evidence>
<feature type="compositionally biased region" description="Low complexity" evidence="7">
    <location>
        <begin position="1"/>
        <end position="21"/>
    </location>
</feature>
<protein>
    <submittedName>
        <fullName evidence="11">Exosome complex exonuclease</fullName>
    </submittedName>
</protein>
<keyword evidence="4" id="KW-0271">Exosome</keyword>
<dbReference type="GO" id="GO:0071034">
    <property type="term" value="P:CUT catabolic process"/>
    <property type="evidence" value="ECO:0007669"/>
    <property type="project" value="TreeGrafter"/>
</dbReference>
<dbReference type="OMA" id="GVNGFIW"/>
<dbReference type="FunFam" id="2.40.50.140:FF:000038">
    <property type="entry name" value="Exosome complex component RRP4"/>
    <property type="match status" value="1"/>
</dbReference>
<name>D3BDG0_HETP5</name>
<dbReference type="Proteomes" id="UP000001396">
    <property type="component" value="Unassembled WGS sequence"/>
</dbReference>
<dbReference type="PANTHER" id="PTHR21321">
    <property type="entry name" value="PNAS-3 RELATED"/>
    <property type="match status" value="1"/>
</dbReference>
<evidence type="ECO:0000259" key="9">
    <source>
        <dbReference type="Pfam" id="PF15985"/>
    </source>
</evidence>
<feature type="region of interest" description="Disordered" evidence="7">
    <location>
        <begin position="1"/>
        <end position="22"/>
    </location>
</feature>
<proteinExistence type="inferred from homology"/>
<comment type="similarity">
    <text evidence="2">Belongs to the RRP4 family.</text>
</comment>
<feature type="domain" description="Exosome complex component N-terminal" evidence="8">
    <location>
        <begin position="72"/>
        <end position="108"/>
    </location>
</feature>
<feature type="domain" description="RRP4 S1" evidence="10">
    <location>
        <begin position="120"/>
        <end position="191"/>
    </location>
</feature>
<dbReference type="SUPFAM" id="SSF50249">
    <property type="entry name" value="Nucleic acid-binding proteins"/>
    <property type="match status" value="1"/>
</dbReference>
<dbReference type="GO" id="GO:0034475">
    <property type="term" value="P:U4 snRNA 3'-end processing"/>
    <property type="evidence" value="ECO:0007669"/>
    <property type="project" value="TreeGrafter"/>
</dbReference>
<dbReference type="InterPro" id="IPR012340">
    <property type="entry name" value="NA-bd_OB-fold"/>
</dbReference>
<dbReference type="RefSeq" id="XP_020432724.1">
    <property type="nucleotide sequence ID" value="XM_020577397.1"/>
</dbReference>
<dbReference type="STRING" id="670386.D3BDG0"/>
<dbReference type="CDD" id="cd22525">
    <property type="entry name" value="KH-I_Rrp4_eukar"/>
    <property type="match status" value="1"/>
</dbReference>
<dbReference type="GeneID" id="31362025"/>
<evidence type="ECO:0000256" key="6">
    <source>
        <dbReference type="ARBA" id="ARBA00023242"/>
    </source>
</evidence>
<keyword evidence="12" id="KW-1185">Reference proteome</keyword>
<evidence type="ECO:0000256" key="7">
    <source>
        <dbReference type="SAM" id="MobiDB-lite"/>
    </source>
</evidence>
<feature type="compositionally biased region" description="Low complexity" evidence="7">
    <location>
        <begin position="349"/>
        <end position="368"/>
    </location>
</feature>
<comment type="caution">
    <text evidence="11">The sequence shown here is derived from an EMBL/GenBank/DDBJ whole genome shotgun (WGS) entry which is preliminary data.</text>
</comment>
<evidence type="ECO:0000256" key="1">
    <source>
        <dbReference type="ARBA" id="ARBA00004123"/>
    </source>
</evidence>
<sequence length="392" mass="44684">MNIDSSNNNNNSNNNVSGNVNNKDDMNFLSDININIFSPNKKMRLMHINSNESSNNKGEKSLSQRQFDRNLMTPGQTISREGEFLRGHGTFHSNNALLASVCGLVERVDKLVSVRPFKARYHGEIGDIVVGRITQVGSKRWKVDVAARQDYILMLTAINLPGGIQRRRTSSDELQMRNFFVENDLVYAEVQAINQDGSVALHTRNQRYGKLQNGTFMSVPPSLIKRGKIHYHSLESIGVDIILGVNGYIWLADSAQQRQQASLIQQHEKENYDQPLLIPQAIREVSRESRIKIARVKNSIEVLNRSFMLIHPRAIMEIYQLAEKMSLPLKDMLHPDKIKQMITAVHTNLTSNKLNNKNKTNNNNNNQDSEGEDDEDDLNEYNAYYNDQMNTE</sequence>
<dbReference type="GO" id="GO:0000177">
    <property type="term" value="C:cytoplasmic exosome (RNase complex)"/>
    <property type="evidence" value="ECO:0007669"/>
    <property type="project" value="TreeGrafter"/>
</dbReference>
<evidence type="ECO:0000313" key="12">
    <source>
        <dbReference type="Proteomes" id="UP000001396"/>
    </source>
</evidence>
<keyword evidence="11" id="KW-0540">Nuclease</keyword>
<keyword evidence="5" id="KW-0694">RNA-binding</keyword>
<keyword evidence="11" id="KW-0269">Exonuclease</keyword>
<gene>
    <name evidence="11" type="ORF">PPL_06543</name>
</gene>
<dbReference type="Gene3D" id="2.40.50.140">
    <property type="entry name" value="Nucleic acid-binding proteins"/>
    <property type="match status" value="1"/>
</dbReference>
<dbReference type="Gene3D" id="2.40.50.100">
    <property type="match status" value="1"/>
</dbReference>
<keyword evidence="3" id="KW-0698">rRNA processing</keyword>
<feature type="region of interest" description="Disordered" evidence="7">
    <location>
        <begin position="349"/>
        <end position="392"/>
    </location>
</feature>
<dbReference type="InterPro" id="IPR026699">
    <property type="entry name" value="Exosome_RNA_bind1/RRP40/RRP4"/>
</dbReference>
<evidence type="ECO:0000256" key="3">
    <source>
        <dbReference type="ARBA" id="ARBA00022552"/>
    </source>
</evidence>
<evidence type="ECO:0000313" key="11">
    <source>
        <dbReference type="EMBL" id="EFA80604.1"/>
    </source>
</evidence>
<dbReference type="GO" id="GO:0000176">
    <property type="term" value="C:nuclear exosome (RNase complex)"/>
    <property type="evidence" value="ECO:0007669"/>
    <property type="project" value="TreeGrafter"/>
</dbReference>
<dbReference type="AlphaFoldDB" id="D3BDG0"/>
<feature type="compositionally biased region" description="Acidic residues" evidence="7">
    <location>
        <begin position="369"/>
        <end position="379"/>
    </location>
</feature>
<feature type="compositionally biased region" description="Low complexity" evidence="7">
    <location>
        <begin position="380"/>
        <end position="392"/>
    </location>
</feature>
<dbReference type="InParanoid" id="D3BDG0"/>
<reference evidence="11 12" key="1">
    <citation type="journal article" date="2011" name="Genome Res.">
        <title>Phylogeny-wide analysis of social amoeba genomes highlights ancient origins for complex intercellular communication.</title>
        <authorList>
            <person name="Heidel A.J."/>
            <person name="Lawal H.M."/>
            <person name="Felder M."/>
            <person name="Schilde C."/>
            <person name="Helps N.R."/>
            <person name="Tunggal B."/>
            <person name="Rivero F."/>
            <person name="John U."/>
            <person name="Schleicher M."/>
            <person name="Eichinger L."/>
            <person name="Platzer M."/>
            <person name="Noegel A.A."/>
            <person name="Schaap P."/>
            <person name="Gloeckner G."/>
        </authorList>
    </citation>
    <scope>NUCLEOTIDE SEQUENCE [LARGE SCALE GENOMIC DNA]</scope>
    <source>
        <strain evidence="12">ATCC 26659 / Pp 5 / PN500</strain>
    </source>
</reference>